<dbReference type="InterPro" id="IPR050548">
    <property type="entry name" value="PcG_chromatin_remod_factors"/>
</dbReference>
<dbReference type="CDD" id="cd20101">
    <property type="entry name" value="MBT_L3MBTL1-like_rpt1"/>
    <property type="match status" value="1"/>
</dbReference>
<evidence type="ECO:0000256" key="11">
    <source>
        <dbReference type="SAM" id="MobiDB-lite"/>
    </source>
</evidence>
<evidence type="ECO:0000313" key="14">
    <source>
        <dbReference type="Proteomes" id="UP001152759"/>
    </source>
</evidence>
<evidence type="ECO:0000256" key="6">
    <source>
        <dbReference type="ARBA" id="ARBA00022853"/>
    </source>
</evidence>
<keyword evidence="9" id="KW-0539">Nucleus</keyword>
<keyword evidence="5" id="KW-0862">Zinc</keyword>
<evidence type="ECO:0000256" key="10">
    <source>
        <dbReference type="PROSITE-ProRule" id="PRU00459"/>
    </source>
</evidence>
<gene>
    <name evidence="13" type="ORF">BEMITA_LOCUS13162</name>
</gene>
<keyword evidence="2" id="KW-0479">Metal-binding</keyword>
<dbReference type="InterPro" id="IPR002515">
    <property type="entry name" value="Znf_C2H2C"/>
</dbReference>
<dbReference type="PROSITE" id="PS50105">
    <property type="entry name" value="SAM_DOMAIN"/>
    <property type="match status" value="1"/>
</dbReference>
<dbReference type="Pfam" id="PF01530">
    <property type="entry name" value="zf-C2HC"/>
    <property type="match status" value="1"/>
</dbReference>
<dbReference type="CDD" id="cd20102">
    <property type="entry name" value="MBT_L3MBTL1-like_rpt2"/>
    <property type="match status" value="1"/>
</dbReference>
<feature type="compositionally biased region" description="Basic and acidic residues" evidence="11">
    <location>
        <begin position="908"/>
        <end position="942"/>
    </location>
</feature>
<evidence type="ECO:0000256" key="9">
    <source>
        <dbReference type="ARBA" id="ARBA00023242"/>
    </source>
</evidence>
<evidence type="ECO:0000313" key="13">
    <source>
        <dbReference type="EMBL" id="CAH0394915.1"/>
    </source>
</evidence>
<feature type="region of interest" description="Disordered" evidence="11">
    <location>
        <begin position="509"/>
        <end position="539"/>
    </location>
</feature>
<feature type="compositionally biased region" description="Basic and acidic residues" evidence="11">
    <location>
        <begin position="509"/>
        <end position="527"/>
    </location>
</feature>
<feature type="compositionally biased region" description="Polar residues" evidence="11">
    <location>
        <begin position="175"/>
        <end position="186"/>
    </location>
</feature>
<dbReference type="Proteomes" id="UP001152759">
    <property type="component" value="Chromosome 8"/>
</dbReference>
<dbReference type="SMART" id="SM00561">
    <property type="entry name" value="MBT"/>
    <property type="match status" value="3"/>
</dbReference>
<dbReference type="Gene3D" id="2.30.30.140">
    <property type="match status" value="3"/>
</dbReference>
<evidence type="ECO:0000256" key="4">
    <source>
        <dbReference type="ARBA" id="ARBA00022771"/>
    </source>
</evidence>
<proteinExistence type="predicted"/>
<feature type="compositionally biased region" description="Polar residues" evidence="11">
    <location>
        <begin position="333"/>
        <end position="358"/>
    </location>
</feature>
<feature type="compositionally biased region" description="Low complexity" evidence="11">
    <location>
        <begin position="195"/>
        <end position="211"/>
    </location>
</feature>
<evidence type="ECO:0000259" key="12">
    <source>
        <dbReference type="PROSITE" id="PS50105"/>
    </source>
</evidence>
<dbReference type="Gene3D" id="4.10.320.30">
    <property type="match status" value="1"/>
</dbReference>
<dbReference type="GO" id="GO:0045892">
    <property type="term" value="P:negative regulation of DNA-templated transcription"/>
    <property type="evidence" value="ECO:0007669"/>
    <property type="project" value="TreeGrafter"/>
</dbReference>
<feature type="compositionally biased region" description="Basic and acidic residues" evidence="11">
    <location>
        <begin position="1449"/>
        <end position="1461"/>
    </location>
</feature>
<dbReference type="InterPro" id="IPR003118">
    <property type="entry name" value="Pointed_dom"/>
</dbReference>
<feature type="repeat" description="MBT" evidence="10">
    <location>
        <begin position="1177"/>
        <end position="1275"/>
    </location>
</feature>
<feature type="domain" description="SAM" evidence="12">
    <location>
        <begin position="1568"/>
        <end position="1632"/>
    </location>
</feature>
<evidence type="ECO:0000256" key="3">
    <source>
        <dbReference type="ARBA" id="ARBA00022737"/>
    </source>
</evidence>
<feature type="compositionally biased region" description="Basic and acidic residues" evidence="11">
    <location>
        <begin position="1470"/>
        <end position="1481"/>
    </location>
</feature>
<sequence>MSTSSPAPSDDRLLEDAPLDFREVCSVIAPPGYLPTIIRRKLEKSAPEVLPPVAASPSVALPPAMVPHAIAVSTVSNVDFGNPVLLPSNCKPVSLSVPVMSLLPQAPPKPKEADTYNAGPSGVHPVKIRPKKEKKSPKKKRQNSDLSRWNKTPRPRLGVDDPILPRLKPKPKAEASSSEQNSNPNIYTAPPSADANSTQASSVNSSQSQTSLLHQAASATSEGKPGNIIKHVLVNEPDANQESVVQGFFLNSLEKNLVLVSDSKQTAATSTSSNQPVGTFIIQNAALHSSLQNGNANGKETPVQSLLNSQSLLLNSIANSPNMTNFAIATSAVKSNQETPRSNSPNALPKNKGNSNSIRLPVGGLQGKILQCTSTAVSINSTTCSPKQLAIPKSVVSSPNVLLSLASQKQCPSSGIFQNPNIIRLAVKNGKLCPDVSMPVPPPVNTSPQVSAAEAPKPPLKPIQSQQQAVTLSTPKSQMNLSTIPAIVPLNDPKLKSVLKGNVLSSLLHKGETDEEKPMENSSEKPYENPLLSAPTSTNISPADAAVLFNSTNVGSSPSTESESTSQILAGPPSKPSKPATGGPPGLYPLAMMSSDTTTTSAIMSAISSSSVPLLHIPETIPSQNAHAPSAGKPNGSLLVIPGIVPSSLPSLYLHPSGAYVTSLSSLTSNVTTESGAVNDVRVPSEILEAIASLSSIPVPVPEVPHSANLESVYKKLQDAAAVSASFPASAPNRVESFSVPNSKAESKQMVSSHGKESGKEAYSNNSKETLIISETDNKNKDADSIPDIPLDTTKKLLNWNDIGVGPLAGSSIKFRMNEFGMMEIDDNFDKKSDTGSDSVSLKDGSLDDVSTNKENFNDFLLCKEKVVEESVYSKENRNTNGSSKRNKRKEGRRAIRVDESDAAFQTKLDEKRHSNKKAKLESGESRKSALKNKDDSKEKESSGKEEILQCKGCNCYGLSDEFFNERACSADCEREVKQKLVIARKLEYDRNDVRLKKREKYYSLLKKEVQDQKHFGKDEIQAKLDKIEKIDIDKIDLTKLEAEIKGLDDFDEDSNIDVLSMSSDLSQPVEPAPSDIFKTLERGDAKHDSFEGISKVQNPFKVGMKLEGIDPEHQSNFCAMTVAEVKGYRMRLHFDGYNECHDFWVHANSPDIFPVGWCEARKRQLNPPLGYSKETFNWQSYLKQCRAKAASISLFRAPPTKVNNHFKKGMKLESVDRKNASLTCVSTVADVIDNRILIHFDSWGDVYDYWTDITAPYIHPVGWCQGQNYDLTPPTNHKSNKVFVWDEYLKETKSTAVPARAFKSQPNKFKVNMKLEAVDFRVPSLIRPATIIEIKDHRLRIAYDGFPLRYAYWVDCDNPDIFPPGWCEKTRHPLEPLPSMDEIGDCGTRGCKGIGHIKGPKFVRHFSAQYCPYSKQNLDSDADHIPDRLQGEPDAFEVDEPLSKPSVVKKESLETLEKPSKTLQTEQPKSNESKPVEKASKTNSEPLAPIASTSTAPEVLPKRRGRKRKFSKEMEGIKSDGFDVLRQEVIESVLRPGYTPSSRDSITSSKHASQLGINVIDADPRKWTSKQVTAFVTRIYNQPDKTRVFLEQEIDGEAFLMLTQKDIVDILGLKLGPAIKIFNAIVLLRQKIS</sequence>
<dbReference type="Gene3D" id="1.10.150.50">
    <property type="entry name" value="Transcription Factor, Ets-1"/>
    <property type="match status" value="1"/>
</dbReference>
<reference evidence="13" key="1">
    <citation type="submission" date="2021-12" db="EMBL/GenBank/DDBJ databases">
        <authorList>
            <person name="King R."/>
        </authorList>
    </citation>
    <scope>NUCLEOTIDE SEQUENCE</scope>
</reference>
<dbReference type="PROSITE" id="PS51802">
    <property type="entry name" value="ZF_CCHHC"/>
    <property type="match status" value="1"/>
</dbReference>
<dbReference type="GO" id="GO:0006325">
    <property type="term" value="P:chromatin organization"/>
    <property type="evidence" value="ECO:0007669"/>
    <property type="project" value="UniProtKB-KW"/>
</dbReference>
<feature type="repeat" description="MBT" evidence="10">
    <location>
        <begin position="1284"/>
        <end position="1378"/>
    </location>
</feature>
<feature type="compositionally biased region" description="Polar residues" evidence="11">
    <location>
        <begin position="1482"/>
        <end position="1497"/>
    </location>
</feature>
<feature type="region of interest" description="Disordered" evidence="11">
    <location>
        <begin position="551"/>
        <end position="588"/>
    </location>
</feature>
<dbReference type="PROSITE" id="PS51079">
    <property type="entry name" value="MBT"/>
    <property type="match status" value="3"/>
</dbReference>
<dbReference type="SMART" id="SM00454">
    <property type="entry name" value="SAM"/>
    <property type="match status" value="1"/>
</dbReference>
<dbReference type="GO" id="GO:0008270">
    <property type="term" value="F:zinc ion binding"/>
    <property type="evidence" value="ECO:0007669"/>
    <property type="project" value="UniProtKB-KW"/>
</dbReference>
<feature type="region of interest" description="Disordered" evidence="11">
    <location>
        <begin position="333"/>
        <end position="360"/>
    </location>
</feature>
<feature type="compositionally biased region" description="Basic residues" evidence="11">
    <location>
        <begin position="126"/>
        <end position="141"/>
    </location>
</feature>
<dbReference type="KEGG" id="btab:109033816"/>
<feature type="region of interest" description="Disordered" evidence="11">
    <location>
        <begin position="829"/>
        <end position="848"/>
    </location>
</feature>
<dbReference type="GO" id="GO:0005634">
    <property type="term" value="C:nucleus"/>
    <property type="evidence" value="ECO:0007669"/>
    <property type="project" value="UniProtKB-SubCell"/>
</dbReference>
<keyword evidence="8" id="KW-0804">Transcription</keyword>
<dbReference type="GO" id="GO:0043565">
    <property type="term" value="F:sequence-specific DNA binding"/>
    <property type="evidence" value="ECO:0007669"/>
    <property type="project" value="InterPro"/>
</dbReference>
<feature type="compositionally biased region" description="Polar residues" evidence="11">
    <location>
        <begin position="739"/>
        <end position="752"/>
    </location>
</feature>
<protein>
    <recommendedName>
        <fullName evidence="12">SAM domain-containing protein</fullName>
    </recommendedName>
</protein>
<accession>A0A9P0AMR7</accession>
<comment type="subcellular location">
    <subcellularLocation>
        <location evidence="1">Nucleus</location>
    </subcellularLocation>
</comment>
<feature type="region of interest" description="Disordered" evidence="11">
    <location>
        <begin position="873"/>
        <end position="942"/>
    </location>
</feature>
<feature type="region of interest" description="Disordered" evidence="11">
    <location>
        <begin position="1423"/>
        <end position="1513"/>
    </location>
</feature>
<dbReference type="Pfam" id="PF02198">
    <property type="entry name" value="SAM_PNT"/>
    <property type="match status" value="1"/>
</dbReference>
<name>A0A9P0AMR7_BEMTA</name>
<dbReference type="SUPFAM" id="SSF47769">
    <property type="entry name" value="SAM/Pointed domain"/>
    <property type="match status" value="1"/>
</dbReference>
<feature type="repeat" description="MBT" evidence="10">
    <location>
        <begin position="1051"/>
        <end position="1169"/>
    </location>
</feature>
<keyword evidence="14" id="KW-1185">Reference proteome</keyword>
<dbReference type="EMBL" id="OU963869">
    <property type="protein sequence ID" value="CAH0394915.1"/>
    <property type="molecule type" value="Genomic_DNA"/>
</dbReference>
<dbReference type="PANTHER" id="PTHR12247:SF131">
    <property type="entry name" value="LD05287P"/>
    <property type="match status" value="1"/>
</dbReference>
<feature type="region of interest" description="Disordered" evidence="11">
    <location>
        <begin position="106"/>
        <end position="223"/>
    </location>
</feature>
<dbReference type="InterPro" id="IPR004092">
    <property type="entry name" value="Mbt"/>
</dbReference>
<dbReference type="GO" id="GO:0042393">
    <property type="term" value="F:histone binding"/>
    <property type="evidence" value="ECO:0007669"/>
    <property type="project" value="TreeGrafter"/>
</dbReference>
<dbReference type="PANTHER" id="PTHR12247">
    <property type="entry name" value="POLYCOMB GROUP PROTEIN"/>
    <property type="match status" value="1"/>
</dbReference>
<feature type="compositionally biased region" description="Low complexity" evidence="11">
    <location>
        <begin position="556"/>
        <end position="566"/>
    </location>
</feature>
<dbReference type="SUPFAM" id="SSF63748">
    <property type="entry name" value="Tudor/PWWP/MBT"/>
    <property type="match status" value="3"/>
</dbReference>
<dbReference type="Pfam" id="PF02820">
    <property type="entry name" value="MBT"/>
    <property type="match status" value="3"/>
</dbReference>
<feature type="region of interest" description="Disordered" evidence="11">
    <location>
        <begin position="738"/>
        <end position="767"/>
    </location>
</feature>
<evidence type="ECO:0000256" key="8">
    <source>
        <dbReference type="ARBA" id="ARBA00023163"/>
    </source>
</evidence>
<evidence type="ECO:0000256" key="2">
    <source>
        <dbReference type="ARBA" id="ARBA00022723"/>
    </source>
</evidence>
<keyword evidence="7" id="KW-0805">Transcription regulation</keyword>
<keyword evidence="3" id="KW-0677">Repeat</keyword>
<feature type="compositionally biased region" description="Basic and acidic residues" evidence="11">
    <location>
        <begin position="1423"/>
        <end position="1432"/>
    </location>
</feature>
<evidence type="ECO:0000256" key="5">
    <source>
        <dbReference type="ARBA" id="ARBA00022833"/>
    </source>
</evidence>
<dbReference type="FunFam" id="2.30.30.140:FF:000007">
    <property type="entry name" value="Lethal(3)malignant brain tumor-like protein 1"/>
    <property type="match status" value="1"/>
</dbReference>
<organism evidence="13 14">
    <name type="scientific">Bemisia tabaci</name>
    <name type="common">Sweetpotato whitefly</name>
    <name type="synonym">Aleurodes tabaci</name>
    <dbReference type="NCBI Taxonomy" id="7038"/>
    <lineage>
        <taxon>Eukaryota</taxon>
        <taxon>Metazoa</taxon>
        <taxon>Ecdysozoa</taxon>
        <taxon>Arthropoda</taxon>
        <taxon>Hexapoda</taxon>
        <taxon>Insecta</taxon>
        <taxon>Pterygota</taxon>
        <taxon>Neoptera</taxon>
        <taxon>Paraneoptera</taxon>
        <taxon>Hemiptera</taxon>
        <taxon>Sternorrhyncha</taxon>
        <taxon>Aleyrodoidea</taxon>
        <taxon>Aleyrodidae</taxon>
        <taxon>Aleyrodinae</taxon>
        <taxon>Bemisia</taxon>
    </lineage>
</organism>
<keyword evidence="6" id="KW-0156">Chromatin regulator</keyword>
<evidence type="ECO:0000256" key="1">
    <source>
        <dbReference type="ARBA" id="ARBA00004123"/>
    </source>
</evidence>
<dbReference type="GO" id="GO:0003682">
    <property type="term" value="F:chromatin binding"/>
    <property type="evidence" value="ECO:0007669"/>
    <property type="project" value="TreeGrafter"/>
</dbReference>
<keyword evidence="4" id="KW-0863">Zinc-finger</keyword>
<dbReference type="InterPro" id="IPR001660">
    <property type="entry name" value="SAM"/>
</dbReference>
<dbReference type="InterPro" id="IPR013761">
    <property type="entry name" value="SAM/pointed_sf"/>
</dbReference>
<evidence type="ECO:0000256" key="7">
    <source>
        <dbReference type="ARBA" id="ARBA00023015"/>
    </source>
</evidence>
<feature type="region of interest" description="Disordered" evidence="11">
    <location>
        <begin position="444"/>
        <end position="469"/>
    </location>
</feature>